<dbReference type="Gene3D" id="3.40.50.150">
    <property type="entry name" value="Vaccinia Virus protein VP39"/>
    <property type="match status" value="2"/>
</dbReference>
<accession>A0A8S5LZ27</accession>
<dbReference type="PRINTS" id="PR00508">
    <property type="entry name" value="S21N4MTFRASE"/>
</dbReference>
<dbReference type="GO" id="GO:0032259">
    <property type="term" value="P:methylation"/>
    <property type="evidence" value="ECO:0007669"/>
    <property type="project" value="UniProtKB-KW"/>
</dbReference>
<sequence>MNQIALNVDCMEYMQALPDKAFDLAIVDPPYGISIHDSGRLKKYNATETRWDDATPGDVYFSELKRCSKNQIIWGGNYYDLPPCRGFVIWDKKQPEDISFASCEFAWTSFDTSARTFYYSPLQEKGQRIHPTQKPVALYEWLLMKYAKEGWRILDTHLGSGSSRIAAYNLGFEFVGCEIEPTYFQLQEQRFADHTAQERMW</sequence>
<dbReference type="InterPro" id="IPR001091">
    <property type="entry name" value="RM_Methyltransferase"/>
</dbReference>
<evidence type="ECO:0000256" key="2">
    <source>
        <dbReference type="ARBA" id="ARBA00022603"/>
    </source>
</evidence>
<dbReference type="Pfam" id="PF01555">
    <property type="entry name" value="N6_N4_Mtase"/>
    <property type="match status" value="1"/>
</dbReference>
<dbReference type="PROSITE" id="PS00092">
    <property type="entry name" value="N6_MTASE"/>
    <property type="match status" value="1"/>
</dbReference>
<name>A0A8S5LZ27_9CAUD</name>
<feature type="domain" description="DNA methylase N-4/N-6" evidence="4">
    <location>
        <begin position="116"/>
        <end position="186"/>
    </location>
</feature>
<dbReference type="GO" id="GO:0008170">
    <property type="term" value="F:N-methyltransferase activity"/>
    <property type="evidence" value="ECO:0007669"/>
    <property type="project" value="InterPro"/>
</dbReference>
<dbReference type="SUPFAM" id="SSF53335">
    <property type="entry name" value="S-adenosyl-L-methionine-dependent methyltransferases"/>
    <property type="match status" value="1"/>
</dbReference>
<reference evidence="5" key="1">
    <citation type="journal article" date="2021" name="Proc. Natl. Acad. Sci. U.S.A.">
        <title>A Catalog of Tens of Thousands of Viruses from Human Metagenomes Reveals Hidden Associations with Chronic Diseases.</title>
        <authorList>
            <person name="Tisza M.J."/>
            <person name="Buck C.B."/>
        </authorList>
    </citation>
    <scope>NUCLEOTIDE SEQUENCE</scope>
    <source>
        <strain evidence="5">CtDgT26</strain>
    </source>
</reference>
<evidence type="ECO:0000256" key="1">
    <source>
        <dbReference type="ARBA" id="ARBA00006594"/>
    </source>
</evidence>
<dbReference type="InterPro" id="IPR029063">
    <property type="entry name" value="SAM-dependent_MTases_sf"/>
</dbReference>
<keyword evidence="2 5" id="KW-0489">Methyltransferase</keyword>
<evidence type="ECO:0000256" key="3">
    <source>
        <dbReference type="ARBA" id="ARBA00022679"/>
    </source>
</evidence>
<dbReference type="InterPro" id="IPR002941">
    <property type="entry name" value="DNA_methylase_N4/N6"/>
</dbReference>
<organism evidence="5">
    <name type="scientific">Podoviridae sp. ctDgT26</name>
    <dbReference type="NCBI Taxonomy" id="2826547"/>
    <lineage>
        <taxon>Viruses</taxon>
        <taxon>Duplodnaviria</taxon>
        <taxon>Heunggongvirae</taxon>
        <taxon>Uroviricota</taxon>
        <taxon>Caudoviricetes</taxon>
    </lineage>
</organism>
<keyword evidence="3" id="KW-0808">Transferase</keyword>
<dbReference type="EMBL" id="BK014779">
    <property type="protein sequence ID" value="DAD75309.1"/>
    <property type="molecule type" value="Genomic_DNA"/>
</dbReference>
<evidence type="ECO:0000313" key="5">
    <source>
        <dbReference type="EMBL" id="DAD75309.1"/>
    </source>
</evidence>
<dbReference type="InterPro" id="IPR002052">
    <property type="entry name" value="DNA_methylase_N6_adenine_CS"/>
</dbReference>
<evidence type="ECO:0000259" key="4">
    <source>
        <dbReference type="Pfam" id="PF01555"/>
    </source>
</evidence>
<dbReference type="GO" id="GO:0003677">
    <property type="term" value="F:DNA binding"/>
    <property type="evidence" value="ECO:0007669"/>
    <property type="project" value="InterPro"/>
</dbReference>
<comment type="similarity">
    <text evidence="1">Belongs to the N(4)/N(6)-methyltransferase family.</text>
</comment>
<protein>
    <submittedName>
        <fullName evidence="5">Adenine specific DNA methyltransferase</fullName>
    </submittedName>
</protein>
<proteinExistence type="inferred from homology"/>